<name>A0A2M7V5E5_9BACT</name>
<dbReference type="AlphaFoldDB" id="A0A2M7V5E5"/>
<protein>
    <submittedName>
        <fullName evidence="1">Uncharacterized protein</fullName>
    </submittedName>
</protein>
<dbReference type="Proteomes" id="UP000230078">
    <property type="component" value="Unassembled WGS sequence"/>
</dbReference>
<evidence type="ECO:0000313" key="1">
    <source>
        <dbReference type="EMBL" id="PIZ93815.1"/>
    </source>
</evidence>
<reference evidence="2" key="1">
    <citation type="submission" date="2017-09" db="EMBL/GenBank/DDBJ databases">
        <title>Depth-based differentiation of microbial function through sediment-hosted aquifers and enrichment of novel symbionts in the deep terrestrial subsurface.</title>
        <authorList>
            <person name="Probst A.J."/>
            <person name="Ladd B."/>
            <person name="Jarett J.K."/>
            <person name="Geller-Mcgrath D.E."/>
            <person name="Sieber C.M.K."/>
            <person name="Emerson J.B."/>
            <person name="Anantharaman K."/>
            <person name="Thomas B.C."/>
            <person name="Malmstrom R."/>
            <person name="Stieglmeier M."/>
            <person name="Klingl A."/>
            <person name="Woyke T."/>
            <person name="Ryan C.M."/>
            <person name="Banfield J.F."/>
        </authorList>
    </citation>
    <scope>NUCLEOTIDE SEQUENCE [LARGE SCALE GENOMIC DNA]</scope>
</reference>
<accession>A0A2M7V5E5</accession>
<evidence type="ECO:0000313" key="2">
    <source>
        <dbReference type="Proteomes" id="UP000230078"/>
    </source>
</evidence>
<dbReference type="PROSITE" id="PS51257">
    <property type="entry name" value="PROKAR_LIPOPROTEIN"/>
    <property type="match status" value="1"/>
</dbReference>
<gene>
    <name evidence="1" type="ORF">COX83_00875</name>
</gene>
<dbReference type="EMBL" id="PFPI01000012">
    <property type="protein sequence ID" value="PIZ93815.1"/>
    <property type="molecule type" value="Genomic_DNA"/>
</dbReference>
<organism evidence="1 2">
    <name type="scientific">Candidatus Magasanikbacteria bacterium CG_4_10_14_0_2_um_filter_41_31</name>
    <dbReference type="NCBI Taxonomy" id="1974639"/>
    <lineage>
        <taxon>Bacteria</taxon>
        <taxon>Candidatus Magasanikiibacteriota</taxon>
    </lineage>
</organism>
<proteinExistence type="predicted"/>
<comment type="caution">
    <text evidence="1">The sequence shown here is derived from an EMBL/GenBank/DDBJ whole genome shotgun (WGS) entry which is preliminary data.</text>
</comment>
<sequence length="80" mass="9007">MLFSKDIRTRWFQFLLFFVFPAIAFLACGNDASVQPITILIAGGGGELLLGLLLWWLIWRIPIVGPWMVLAMVLHMCGSL</sequence>